<dbReference type="KEGG" id="ngl:RG1141_CH01450"/>
<accession>A0A068T5B4</accession>
<name>A0A068T5B4_NEOGA</name>
<evidence type="ECO:0000313" key="2">
    <source>
        <dbReference type="Proteomes" id="UP000028186"/>
    </source>
</evidence>
<dbReference type="AlphaFoldDB" id="A0A068T5B4"/>
<dbReference type="EMBL" id="HG938355">
    <property type="protein sequence ID" value="CDN52510.1"/>
    <property type="molecule type" value="Genomic_DNA"/>
</dbReference>
<dbReference type="Proteomes" id="UP000028186">
    <property type="component" value="Chromosome I"/>
</dbReference>
<sequence length="75" mass="8710">MQMEMSREVRIFELHIRCENCLRESLRAVEVPNVDDAPSDEDELMESGFLGSLRFSCRRCEGTIGRLFGVSRRRS</sequence>
<evidence type="ECO:0000313" key="1">
    <source>
        <dbReference type="EMBL" id="CDN52510.1"/>
    </source>
</evidence>
<proteinExistence type="predicted"/>
<reference evidence="2" key="1">
    <citation type="journal article" date="2014" name="BMC Genomics">
        <title>Genome sequencing of two Neorhizobium galegae strains reveals a noeT gene responsible for the unusual acetylation of the nodulation factors.</title>
        <authorList>
            <person name="Osterman J."/>
            <person name="Marsh J."/>
            <person name="Laine P.K."/>
            <person name="Zeng Z."/>
            <person name="Alatalo E."/>
            <person name="Sullivan J.T."/>
            <person name="Young J.P."/>
            <person name="Thomas-Oates J."/>
            <person name="Paulin L."/>
            <person name="Lindstrom K."/>
        </authorList>
    </citation>
    <scope>NUCLEOTIDE SEQUENCE [LARGE SCALE GENOMIC DNA]</scope>
    <source>
        <strain evidence="2">HAMBI 1141</strain>
    </source>
</reference>
<dbReference type="HOGENOM" id="CLU_198384_0_0_5"/>
<gene>
    <name evidence="1" type="ORF">RG1141_CH01450</name>
</gene>
<protein>
    <submittedName>
        <fullName evidence="1">Uncharacterized protein</fullName>
    </submittedName>
</protein>
<organism evidence="1 2">
    <name type="scientific">Neorhizobium galegae bv. officinalis bv. officinalis str. HAMBI 1141</name>
    <dbReference type="NCBI Taxonomy" id="1028801"/>
    <lineage>
        <taxon>Bacteria</taxon>
        <taxon>Pseudomonadati</taxon>
        <taxon>Pseudomonadota</taxon>
        <taxon>Alphaproteobacteria</taxon>
        <taxon>Hyphomicrobiales</taxon>
        <taxon>Rhizobiaceae</taxon>
        <taxon>Rhizobium/Agrobacterium group</taxon>
        <taxon>Neorhizobium</taxon>
    </lineage>
</organism>
<dbReference type="eggNOG" id="ENOG5031TMW">
    <property type="taxonomic scope" value="Bacteria"/>
</dbReference>